<dbReference type="Gene3D" id="2.120.10.10">
    <property type="match status" value="1"/>
</dbReference>
<evidence type="ECO:0000313" key="2">
    <source>
        <dbReference type="Proteomes" id="UP000490800"/>
    </source>
</evidence>
<keyword evidence="2" id="KW-1185">Reference proteome</keyword>
<dbReference type="OrthoDB" id="2514479at2"/>
<dbReference type="InterPro" id="IPR015943">
    <property type="entry name" value="WD40/YVTN_repeat-like_dom_sf"/>
</dbReference>
<reference evidence="1 2" key="1">
    <citation type="journal article" date="2019" name="Microorganisms">
        <title>Paenibacillus lutrae sp. nov., A Chitinolytic Species Isolated from A River Otter in Castril Natural Park, Granada, Spain.</title>
        <authorList>
            <person name="Rodriguez M."/>
            <person name="Reina J.C."/>
            <person name="Bejar V."/>
            <person name="Llamas I."/>
        </authorList>
    </citation>
    <scope>NUCLEOTIDE SEQUENCE [LARGE SCALE GENOMIC DNA]</scope>
    <source>
        <strain evidence="1 2">N10</strain>
    </source>
</reference>
<protein>
    <submittedName>
        <fullName evidence="1">Exo-alpha-sialidase</fullName>
    </submittedName>
</protein>
<proteinExistence type="predicted"/>
<accession>A0A7X3JXR7</accession>
<comment type="caution">
    <text evidence="1">The sequence shown here is derived from an EMBL/GenBank/DDBJ whole genome shotgun (WGS) entry which is preliminary data.</text>
</comment>
<organism evidence="1 2">
    <name type="scientific">Paenibacillus lutrae</name>
    <dbReference type="NCBI Taxonomy" id="2078573"/>
    <lineage>
        <taxon>Bacteria</taxon>
        <taxon>Bacillati</taxon>
        <taxon>Bacillota</taxon>
        <taxon>Bacilli</taxon>
        <taxon>Bacillales</taxon>
        <taxon>Paenibacillaceae</taxon>
        <taxon>Paenibacillus</taxon>
    </lineage>
</organism>
<name>A0A7X3JXR7_9BACL</name>
<gene>
    <name evidence="1" type="ORF">EDM21_01715</name>
</gene>
<dbReference type="Gene3D" id="2.130.10.10">
    <property type="entry name" value="YVTN repeat-like/Quinoprotein amine dehydrogenase"/>
    <property type="match status" value="1"/>
</dbReference>
<dbReference type="AlphaFoldDB" id="A0A7X3JXR7"/>
<sequence>MPIFNFQVTPSGTPKFEPIIAVNLLSPNIMVATSVFIAGIAPMTGAYRSFDGGNTWDNTILPLPAGFAGAEAQYIAYGYPTSFFIAAHAFTQDGLNGTTVVYRSFDNGLNWEPPVVVAPGYGVYINNDEPVIEVDNSQASPFRDNIYVGYNHQINITVNPRSVFFFQRSLDSAASWSQPVLLSDPADVIERPDIAISLTGVIYGGWININGPNTRFLVRTSLDGGASFTAASLISNVVLVPTVLPVPGYGFRVLTFPNLSVDRTTLSTSGRIYAVWQDFRQGYSNIFIAISVDQGISWSTPQPITGAPAGSQNFFPAIDVDPLTGVVNVIYYTNRLDGFLLDVFTARSIDGGITFFNQRVTSQSFNPNEGSPTPVTLIGDYIDIKSITPSGYIGIWTDTRTGSQTIFVGFNTDPVI</sequence>
<dbReference type="SUPFAM" id="SSF50939">
    <property type="entry name" value="Sialidases"/>
    <property type="match status" value="1"/>
</dbReference>
<dbReference type="InterPro" id="IPR036278">
    <property type="entry name" value="Sialidase_sf"/>
</dbReference>
<evidence type="ECO:0000313" key="1">
    <source>
        <dbReference type="EMBL" id="MVO98267.1"/>
    </source>
</evidence>
<dbReference type="CDD" id="cd15482">
    <property type="entry name" value="Sialidase_non-viral"/>
    <property type="match status" value="1"/>
</dbReference>
<dbReference type="Proteomes" id="UP000490800">
    <property type="component" value="Unassembled WGS sequence"/>
</dbReference>
<dbReference type="EMBL" id="RHLK01000001">
    <property type="protein sequence ID" value="MVO98267.1"/>
    <property type="molecule type" value="Genomic_DNA"/>
</dbReference>
<dbReference type="RefSeq" id="WP_157332313.1">
    <property type="nucleotide sequence ID" value="NZ_RHLK01000001.1"/>
</dbReference>